<feature type="domain" description="Thioredoxin" evidence="6">
    <location>
        <begin position="14"/>
        <end position="148"/>
    </location>
</feature>
<dbReference type="InterPro" id="IPR000866">
    <property type="entry name" value="AhpC/TSA"/>
</dbReference>
<keyword evidence="4" id="KW-0676">Redox-active center</keyword>
<organism evidence="7 8">
    <name type="scientific">Legionella quinlivanii</name>
    <dbReference type="NCBI Taxonomy" id="45073"/>
    <lineage>
        <taxon>Bacteria</taxon>
        <taxon>Pseudomonadati</taxon>
        <taxon>Pseudomonadota</taxon>
        <taxon>Gammaproteobacteria</taxon>
        <taxon>Legionellales</taxon>
        <taxon>Legionellaceae</taxon>
        <taxon>Legionella</taxon>
    </lineage>
</organism>
<dbReference type="SUPFAM" id="SSF52833">
    <property type="entry name" value="Thioredoxin-like"/>
    <property type="match status" value="1"/>
</dbReference>
<accession>A0A364LL64</accession>
<evidence type="ECO:0000256" key="3">
    <source>
        <dbReference type="ARBA" id="ARBA00023157"/>
    </source>
</evidence>
<dbReference type="GO" id="GO:0016209">
    <property type="term" value="F:antioxidant activity"/>
    <property type="evidence" value="ECO:0007669"/>
    <property type="project" value="InterPro"/>
</dbReference>
<evidence type="ECO:0000313" key="7">
    <source>
        <dbReference type="EMBL" id="RAP37479.1"/>
    </source>
</evidence>
<dbReference type="PANTHER" id="PTHR42852">
    <property type="entry name" value="THIOL:DISULFIDE INTERCHANGE PROTEIN DSBE"/>
    <property type="match status" value="1"/>
</dbReference>
<dbReference type="EMBL" id="MVJN01000003">
    <property type="protein sequence ID" value="RAP37479.1"/>
    <property type="molecule type" value="Genomic_DNA"/>
</dbReference>
<sequence length="148" mass="16760">MVTVAKLIIALLFTSVFSLAQATVLTDTEGKQIDLSSLRGKWVLINYWASWCQPCLNEIHELNSFYKNNKEKIALFAVNYDELPLREQRRLIKQHGITYPCLAVDPGHSLNFEQPRAVPATFVLNPQGKLVKILYGEQTRDSLNEAIG</sequence>
<proteinExistence type="predicted"/>
<feature type="signal peptide" evidence="5">
    <location>
        <begin position="1"/>
        <end position="22"/>
    </location>
</feature>
<evidence type="ECO:0000256" key="1">
    <source>
        <dbReference type="ARBA" id="ARBA00004196"/>
    </source>
</evidence>
<dbReference type="OrthoDB" id="9796554at2"/>
<dbReference type="InterPro" id="IPR050553">
    <property type="entry name" value="Thioredoxin_ResA/DsbE_sf"/>
</dbReference>
<dbReference type="CDD" id="cd02966">
    <property type="entry name" value="TlpA_like_family"/>
    <property type="match status" value="1"/>
</dbReference>
<reference evidence="7 8" key="1">
    <citation type="submission" date="2017-02" db="EMBL/GenBank/DDBJ databases">
        <title>Legionella quilivanii strain from human: case report and whole genome sequencing analysis.</title>
        <authorList>
            <person name="Lalancette C."/>
            <person name="Leduc J.-M."/>
            <person name="Levesque S."/>
            <person name="Fournier E."/>
            <person name="Saoud J."/>
            <person name="Faucher S.P."/>
            <person name="Bernard K."/>
            <person name="Martineau C."/>
            <person name="Longtin J."/>
        </authorList>
    </citation>
    <scope>NUCLEOTIDE SEQUENCE [LARGE SCALE GENOMIC DNA]</scope>
    <source>
        <strain evidence="7 8">ID143958</strain>
    </source>
</reference>
<gene>
    <name evidence="7" type="ORF">B1207_04710</name>
</gene>
<dbReference type="PANTHER" id="PTHR42852:SF6">
    <property type="entry name" value="THIOL:DISULFIDE INTERCHANGE PROTEIN DSBE"/>
    <property type="match status" value="1"/>
</dbReference>
<dbReference type="GO" id="GO:0016491">
    <property type="term" value="F:oxidoreductase activity"/>
    <property type="evidence" value="ECO:0007669"/>
    <property type="project" value="InterPro"/>
</dbReference>
<feature type="chain" id="PRO_5017082985" description="Thioredoxin domain-containing protein" evidence="5">
    <location>
        <begin position="23"/>
        <end position="148"/>
    </location>
</feature>
<dbReference type="GO" id="GO:0030313">
    <property type="term" value="C:cell envelope"/>
    <property type="evidence" value="ECO:0007669"/>
    <property type="project" value="UniProtKB-SubCell"/>
</dbReference>
<keyword evidence="5" id="KW-0732">Signal</keyword>
<dbReference type="Gene3D" id="3.40.30.10">
    <property type="entry name" value="Glutaredoxin"/>
    <property type="match status" value="1"/>
</dbReference>
<evidence type="ECO:0000256" key="5">
    <source>
        <dbReference type="SAM" id="SignalP"/>
    </source>
</evidence>
<comment type="subcellular location">
    <subcellularLocation>
        <location evidence="1">Cell envelope</location>
    </subcellularLocation>
</comment>
<dbReference type="InterPro" id="IPR036249">
    <property type="entry name" value="Thioredoxin-like_sf"/>
</dbReference>
<comment type="caution">
    <text evidence="7">The sequence shown here is derived from an EMBL/GenBank/DDBJ whole genome shotgun (WGS) entry which is preliminary data.</text>
</comment>
<protein>
    <recommendedName>
        <fullName evidence="6">Thioredoxin domain-containing protein</fullName>
    </recommendedName>
</protein>
<name>A0A364LL64_9GAMM</name>
<dbReference type="Pfam" id="PF00578">
    <property type="entry name" value="AhpC-TSA"/>
    <property type="match status" value="1"/>
</dbReference>
<dbReference type="GO" id="GO:0017004">
    <property type="term" value="P:cytochrome complex assembly"/>
    <property type="evidence" value="ECO:0007669"/>
    <property type="project" value="UniProtKB-KW"/>
</dbReference>
<keyword evidence="3" id="KW-1015">Disulfide bond</keyword>
<dbReference type="Proteomes" id="UP000249458">
    <property type="component" value="Unassembled WGS sequence"/>
</dbReference>
<evidence type="ECO:0000256" key="4">
    <source>
        <dbReference type="ARBA" id="ARBA00023284"/>
    </source>
</evidence>
<dbReference type="PROSITE" id="PS51352">
    <property type="entry name" value="THIOREDOXIN_2"/>
    <property type="match status" value="1"/>
</dbReference>
<keyword evidence="2" id="KW-0201">Cytochrome c-type biogenesis</keyword>
<evidence type="ECO:0000259" key="6">
    <source>
        <dbReference type="PROSITE" id="PS51352"/>
    </source>
</evidence>
<dbReference type="AlphaFoldDB" id="A0A364LL64"/>
<evidence type="ECO:0000256" key="2">
    <source>
        <dbReference type="ARBA" id="ARBA00022748"/>
    </source>
</evidence>
<evidence type="ECO:0000313" key="8">
    <source>
        <dbReference type="Proteomes" id="UP000249458"/>
    </source>
</evidence>
<dbReference type="InterPro" id="IPR013766">
    <property type="entry name" value="Thioredoxin_domain"/>
</dbReference>